<evidence type="ECO:0000313" key="2">
    <source>
        <dbReference type="Proteomes" id="UP000499080"/>
    </source>
</evidence>
<dbReference type="AlphaFoldDB" id="A0A4Y2IBF0"/>
<dbReference type="OrthoDB" id="6436647at2759"/>
<reference evidence="1 2" key="1">
    <citation type="journal article" date="2019" name="Sci. Rep.">
        <title>Orb-weaving spider Araneus ventricosus genome elucidates the spidroin gene catalogue.</title>
        <authorList>
            <person name="Kono N."/>
            <person name="Nakamura H."/>
            <person name="Ohtoshi R."/>
            <person name="Moran D.A.P."/>
            <person name="Shinohara A."/>
            <person name="Yoshida Y."/>
            <person name="Fujiwara M."/>
            <person name="Mori M."/>
            <person name="Tomita M."/>
            <person name="Arakawa K."/>
        </authorList>
    </citation>
    <scope>NUCLEOTIDE SEQUENCE [LARGE SCALE GENOMIC DNA]</scope>
</reference>
<dbReference type="PANTHER" id="PTHR45913">
    <property type="entry name" value="EPM2A-INTERACTING PROTEIN 1"/>
    <property type="match status" value="1"/>
</dbReference>
<evidence type="ECO:0000313" key="1">
    <source>
        <dbReference type="EMBL" id="GBM75023.1"/>
    </source>
</evidence>
<keyword evidence="2" id="KW-1185">Reference proteome</keyword>
<dbReference type="Proteomes" id="UP000499080">
    <property type="component" value="Unassembled WGS sequence"/>
</dbReference>
<organism evidence="1 2">
    <name type="scientific">Araneus ventricosus</name>
    <name type="common">Orbweaver spider</name>
    <name type="synonym">Epeira ventricosa</name>
    <dbReference type="NCBI Taxonomy" id="182803"/>
    <lineage>
        <taxon>Eukaryota</taxon>
        <taxon>Metazoa</taxon>
        <taxon>Ecdysozoa</taxon>
        <taxon>Arthropoda</taxon>
        <taxon>Chelicerata</taxon>
        <taxon>Arachnida</taxon>
        <taxon>Araneae</taxon>
        <taxon>Araneomorphae</taxon>
        <taxon>Entelegynae</taxon>
        <taxon>Araneoidea</taxon>
        <taxon>Araneidae</taxon>
        <taxon>Araneus</taxon>
    </lineage>
</organism>
<proteinExistence type="predicted"/>
<comment type="caution">
    <text evidence="1">The sequence shown here is derived from an EMBL/GenBank/DDBJ whole genome shotgun (WGS) entry which is preliminary data.</text>
</comment>
<accession>A0A4Y2IBF0</accession>
<dbReference type="PANTHER" id="PTHR45913:SF19">
    <property type="entry name" value="LOW QUALITY PROTEIN: ZINC FINGER BED DOMAIN-CONTAINING PROTEIN 5-LIKE"/>
    <property type="match status" value="1"/>
</dbReference>
<sequence length="117" mass="13560">MVENLSFVIKVYAGRIKIVAPHIAWNHCCIHRQTLAAKPLPDSLKEVLNQSVKVVNFSKVNSTNTRFFKSLYGDMGSLHTTLFLHTEVRWLSRGNVLTRLFELSHKVHRFFEDPLLR</sequence>
<protein>
    <submittedName>
        <fullName evidence="1">Zinc finger BED domain-containing protein 5</fullName>
    </submittedName>
</protein>
<gene>
    <name evidence="1" type="primary">ZBED5_217</name>
    <name evidence="1" type="ORF">AVEN_111963_1</name>
</gene>
<dbReference type="EMBL" id="BGPR01002533">
    <property type="protein sequence ID" value="GBM75023.1"/>
    <property type="molecule type" value="Genomic_DNA"/>
</dbReference>
<name>A0A4Y2IBF0_ARAVE</name>